<dbReference type="SUPFAM" id="SSF53850">
    <property type="entry name" value="Periplasmic binding protein-like II"/>
    <property type="match status" value="1"/>
</dbReference>
<keyword evidence="3" id="KW-1185">Reference proteome</keyword>
<gene>
    <name evidence="2" type="ORF">CAL28_07755</name>
</gene>
<dbReference type="InterPro" id="IPR005064">
    <property type="entry name" value="BUG"/>
</dbReference>
<evidence type="ECO:0000256" key="1">
    <source>
        <dbReference type="ARBA" id="ARBA00006987"/>
    </source>
</evidence>
<protein>
    <recommendedName>
        <fullName evidence="4">Tripartite tricarboxylate transporter substrate binding protein</fullName>
    </recommendedName>
</protein>
<evidence type="ECO:0000313" key="2">
    <source>
        <dbReference type="EMBL" id="OZI59436.1"/>
    </source>
</evidence>
<dbReference type="PANTHER" id="PTHR42928:SF5">
    <property type="entry name" value="BLR1237 PROTEIN"/>
    <property type="match status" value="1"/>
</dbReference>
<accession>A0A261UBX4</accession>
<comment type="caution">
    <text evidence="2">The sequence shown here is derived from an EMBL/GenBank/DDBJ whole genome shotgun (WGS) entry which is preliminary data.</text>
</comment>
<dbReference type="EMBL" id="NEVS01000004">
    <property type="protein sequence ID" value="OZI59436.1"/>
    <property type="molecule type" value="Genomic_DNA"/>
</dbReference>
<dbReference type="Proteomes" id="UP000215767">
    <property type="component" value="Unassembled WGS sequence"/>
</dbReference>
<name>A0A261UBX4_9BORD</name>
<dbReference type="AlphaFoldDB" id="A0A261UBX4"/>
<evidence type="ECO:0000313" key="3">
    <source>
        <dbReference type="Proteomes" id="UP000215767"/>
    </source>
</evidence>
<dbReference type="Gene3D" id="3.40.190.150">
    <property type="entry name" value="Bordetella uptake gene, domain 1"/>
    <property type="match status" value="1"/>
</dbReference>
<comment type="similarity">
    <text evidence="1">Belongs to the UPF0065 (bug) family.</text>
</comment>
<proteinExistence type="inferred from homology"/>
<dbReference type="PANTHER" id="PTHR42928">
    <property type="entry name" value="TRICARBOXYLATE-BINDING PROTEIN"/>
    <property type="match status" value="1"/>
</dbReference>
<reference evidence="3" key="1">
    <citation type="submission" date="2017-05" db="EMBL/GenBank/DDBJ databases">
        <title>Complete and WGS of Bordetella genogroups.</title>
        <authorList>
            <person name="Spilker T."/>
            <person name="Lipuma J."/>
        </authorList>
    </citation>
    <scope>NUCLEOTIDE SEQUENCE [LARGE SCALE GENOMIC DNA]</scope>
    <source>
        <strain evidence="3">AU8856</strain>
    </source>
</reference>
<dbReference type="OrthoDB" id="5171643at2"/>
<evidence type="ECO:0008006" key="4">
    <source>
        <dbReference type="Google" id="ProtNLM"/>
    </source>
</evidence>
<sequence>METNAMSIRTSFPTCQAAANVPGTIDQAVPVNYPRHPITFVVGFPRGGPVHFLASLISRSMRRVLGQRVIIQNRPGAAGNRGAASAAHAAPNGYTLYVCYRGNTMNQLLYRVLDVDMMRDFVPIGLIATASNVLVAHPDVAARTVDEFVSLARRAPGNLTFASAGPGSSSHLLCELFKLATQSDVLNIPYRGAGPALDDLLAGRVDAKFESFPSSQPHIEAGSLRPIAVAGRKRIACLPDTPTMEESGFAGFFLDNWYGLMAPAGTPSDIALQLNEALNCALTDKEVQQAVGARGYILPQSPNGPGLLLDLIAAEYREWKAIVESRAAQRN</sequence>
<dbReference type="InterPro" id="IPR042100">
    <property type="entry name" value="Bug_dom1"/>
</dbReference>
<dbReference type="Gene3D" id="3.40.190.10">
    <property type="entry name" value="Periplasmic binding protein-like II"/>
    <property type="match status" value="1"/>
</dbReference>
<dbReference type="Pfam" id="PF03401">
    <property type="entry name" value="TctC"/>
    <property type="match status" value="1"/>
</dbReference>
<organism evidence="2 3">
    <name type="scientific">Bordetella genomosp. 11</name>
    <dbReference type="NCBI Taxonomy" id="1416808"/>
    <lineage>
        <taxon>Bacteria</taxon>
        <taxon>Pseudomonadati</taxon>
        <taxon>Pseudomonadota</taxon>
        <taxon>Betaproteobacteria</taxon>
        <taxon>Burkholderiales</taxon>
        <taxon>Alcaligenaceae</taxon>
        <taxon>Bordetella</taxon>
    </lineage>
</organism>
<dbReference type="PIRSF" id="PIRSF017082">
    <property type="entry name" value="YflP"/>
    <property type="match status" value="1"/>
</dbReference>